<reference evidence="1 2" key="1">
    <citation type="journal article" date="2015" name="Int. J. Syst. Evol. Microbiol.">
        <title>Carboxylicivirga linearis sp. nov., isolated from a sea cucumber culture pond.</title>
        <authorList>
            <person name="Wang F.Q."/>
            <person name="Zhou Y.X."/>
            <person name="Lin X.Z."/>
            <person name="Chen G.J."/>
            <person name="Du Z.J."/>
        </authorList>
    </citation>
    <scope>NUCLEOTIDE SEQUENCE [LARGE SCALE GENOMIC DNA]</scope>
    <source>
        <strain evidence="1 2">FB218</strain>
    </source>
</reference>
<accession>A0ABS5JX35</accession>
<dbReference type="PANTHER" id="PTHR17901">
    <property type="entry name" value="MAGNESIUM-DEPENDENT PHOSPHATASE 1 MDP1"/>
    <property type="match status" value="1"/>
</dbReference>
<dbReference type="PANTHER" id="PTHR17901:SF14">
    <property type="entry name" value="MAGNESIUM-DEPENDENT PHOSPHATASE 1"/>
    <property type="match status" value="1"/>
</dbReference>
<dbReference type="InterPro" id="IPR010033">
    <property type="entry name" value="HAD_SF_ppase_IIIC"/>
</dbReference>
<dbReference type="Gene3D" id="3.40.50.1000">
    <property type="entry name" value="HAD superfamily/HAD-like"/>
    <property type="match status" value="1"/>
</dbReference>
<keyword evidence="2" id="KW-1185">Reference proteome</keyword>
<dbReference type="Pfam" id="PF12689">
    <property type="entry name" value="Acid_PPase"/>
    <property type="match status" value="1"/>
</dbReference>
<dbReference type="NCBIfam" id="TIGR01681">
    <property type="entry name" value="HAD-SF-IIIC"/>
    <property type="match status" value="1"/>
</dbReference>
<sequence>MDKLVVFDLDFTLWDAGGTWCDCTNPPYKRVNNHVVDSYGSEIVLYPDVRSILDDLKERNITMALASRTSSPSWARQLLKLLDIENYFTYQEIYPSSKIAHFNQLQKDSGIPFERMVFFDDEMRNIHDVGSLGVQAVLVDDGVSTVIVNDALIQL</sequence>
<dbReference type="RefSeq" id="WP_212216713.1">
    <property type="nucleotide sequence ID" value="NZ_JAGUCO010000011.1"/>
</dbReference>
<gene>
    <name evidence="1" type="ORF">KEM10_14340</name>
</gene>
<name>A0ABS5JX35_9BACT</name>
<dbReference type="SFLD" id="SFLDS00003">
    <property type="entry name" value="Haloacid_Dehalogenase"/>
    <property type="match status" value="1"/>
</dbReference>
<dbReference type="InterPro" id="IPR010036">
    <property type="entry name" value="MDP_1_eu_arc"/>
</dbReference>
<evidence type="ECO:0000313" key="2">
    <source>
        <dbReference type="Proteomes" id="UP000708576"/>
    </source>
</evidence>
<dbReference type="SFLD" id="SFLDG01131">
    <property type="entry name" value="C1.5.2:_MDP_Like"/>
    <property type="match status" value="1"/>
</dbReference>
<evidence type="ECO:0000313" key="1">
    <source>
        <dbReference type="EMBL" id="MBS2099471.1"/>
    </source>
</evidence>
<dbReference type="NCBIfam" id="TIGR01685">
    <property type="entry name" value="MDP-1"/>
    <property type="match status" value="1"/>
</dbReference>
<dbReference type="InterPro" id="IPR036412">
    <property type="entry name" value="HAD-like_sf"/>
</dbReference>
<proteinExistence type="predicted"/>
<dbReference type="Proteomes" id="UP000708576">
    <property type="component" value="Unassembled WGS sequence"/>
</dbReference>
<dbReference type="EMBL" id="JAGUCO010000011">
    <property type="protein sequence ID" value="MBS2099471.1"/>
    <property type="molecule type" value="Genomic_DNA"/>
</dbReference>
<dbReference type="SFLD" id="SFLDG01129">
    <property type="entry name" value="C1.5:_HAD__Beta-PGM__Phosphata"/>
    <property type="match status" value="1"/>
</dbReference>
<dbReference type="InterPro" id="IPR035679">
    <property type="entry name" value="MDP-1_euk"/>
</dbReference>
<comment type="caution">
    <text evidence="1">The sequence shown here is derived from an EMBL/GenBank/DDBJ whole genome shotgun (WGS) entry which is preliminary data.</text>
</comment>
<protein>
    <submittedName>
        <fullName evidence="1">Magnesium-dependent phosphatase-1</fullName>
    </submittedName>
</protein>
<organism evidence="1 2">
    <name type="scientific">Carboxylicivirga linearis</name>
    <dbReference type="NCBI Taxonomy" id="1628157"/>
    <lineage>
        <taxon>Bacteria</taxon>
        <taxon>Pseudomonadati</taxon>
        <taxon>Bacteroidota</taxon>
        <taxon>Bacteroidia</taxon>
        <taxon>Marinilabiliales</taxon>
        <taxon>Marinilabiliaceae</taxon>
        <taxon>Carboxylicivirga</taxon>
    </lineage>
</organism>
<dbReference type="SUPFAM" id="SSF56784">
    <property type="entry name" value="HAD-like"/>
    <property type="match status" value="1"/>
</dbReference>
<dbReference type="InterPro" id="IPR023214">
    <property type="entry name" value="HAD_sf"/>
</dbReference>
<dbReference type="CDD" id="cd07501">
    <property type="entry name" value="HAD_MDP-1_like"/>
    <property type="match status" value="1"/>
</dbReference>